<dbReference type="Proteomes" id="UP000484076">
    <property type="component" value="Unassembled WGS sequence"/>
</dbReference>
<evidence type="ECO:0000256" key="4">
    <source>
        <dbReference type="ARBA" id="ARBA00022989"/>
    </source>
</evidence>
<dbReference type="NCBIfam" id="NF047825">
    <property type="entry name" value="T-richsensTspOAlph"/>
    <property type="match status" value="1"/>
</dbReference>
<name>A0A8X8KPZ1_9RHOB</name>
<evidence type="ECO:0000256" key="3">
    <source>
        <dbReference type="ARBA" id="ARBA00022692"/>
    </source>
</evidence>
<dbReference type="Gene3D" id="1.20.1260.100">
    <property type="entry name" value="TspO/MBR protein"/>
    <property type="match status" value="1"/>
</dbReference>
<dbReference type="PANTHER" id="PTHR10057">
    <property type="entry name" value="PERIPHERAL-TYPE BENZODIAZEPINE RECEPTOR"/>
    <property type="match status" value="1"/>
</dbReference>
<keyword evidence="4 6" id="KW-1133">Transmembrane helix</keyword>
<feature type="transmembrane region" description="Helical" evidence="6">
    <location>
        <begin position="42"/>
        <end position="60"/>
    </location>
</feature>
<feature type="transmembrane region" description="Helical" evidence="6">
    <location>
        <begin position="98"/>
        <end position="117"/>
    </location>
</feature>
<sequence>MDWGLFLTYLFACGAAAATGALIQPGAWYESLEKPSWTPPNWVFPVVWTVLYIAIAYAGMRVALIAGSGAALAWWSVQIALNTLWTPVFFGLKRMGTGLVVIVLLWVAVAMTMRGFWALDAIAGLLFAPYLLWVTIATALNASVWWKNRAAVVA</sequence>
<evidence type="ECO:0000256" key="5">
    <source>
        <dbReference type="ARBA" id="ARBA00023136"/>
    </source>
</evidence>
<feature type="transmembrane region" description="Helical" evidence="6">
    <location>
        <begin position="72"/>
        <end position="92"/>
    </location>
</feature>
<evidence type="ECO:0000256" key="1">
    <source>
        <dbReference type="ARBA" id="ARBA00004141"/>
    </source>
</evidence>
<dbReference type="EMBL" id="WHUT02000002">
    <property type="protein sequence ID" value="NUB43507.1"/>
    <property type="molecule type" value="Genomic_DNA"/>
</dbReference>
<dbReference type="Pfam" id="PF03073">
    <property type="entry name" value="TspO_MBR"/>
    <property type="match status" value="1"/>
</dbReference>
<comment type="caution">
    <text evidence="7">The sequence shown here is derived from an EMBL/GenBank/DDBJ whole genome shotgun (WGS) entry which is preliminary data.</text>
</comment>
<dbReference type="GO" id="GO:0033013">
    <property type="term" value="P:tetrapyrrole metabolic process"/>
    <property type="evidence" value="ECO:0007669"/>
    <property type="project" value="UniProtKB-ARBA"/>
</dbReference>
<comment type="subcellular location">
    <subcellularLocation>
        <location evidence="1">Membrane</location>
        <topology evidence="1">Multi-pass membrane protein</topology>
    </subcellularLocation>
</comment>
<dbReference type="GO" id="GO:0016020">
    <property type="term" value="C:membrane"/>
    <property type="evidence" value="ECO:0007669"/>
    <property type="project" value="UniProtKB-SubCell"/>
</dbReference>
<evidence type="ECO:0000256" key="6">
    <source>
        <dbReference type="SAM" id="Phobius"/>
    </source>
</evidence>
<dbReference type="FunFam" id="1.20.1260.100:FF:000001">
    <property type="entry name" value="translocator protein 2"/>
    <property type="match status" value="1"/>
</dbReference>
<feature type="transmembrane region" description="Helical" evidence="6">
    <location>
        <begin position="124"/>
        <end position="146"/>
    </location>
</feature>
<organism evidence="7 8">
    <name type="scientific">Fertoeibacter niger</name>
    <dbReference type="NCBI Taxonomy" id="2656921"/>
    <lineage>
        <taxon>Bacteria</taxon>
        <taxon>Pseudomonadati</taxon>
        <taxon>Pseudomonadota</taxon>
        <taxon>Alphaproteobacteria</taxon>
        <taxon>Rhodobacterales</taxon>
        <taxon>Paracoccaceae</taxon>
        <taxon>Fertoeibacter</taxon>
    </lineage>
</organism>
<dbReference type="CDD" id="cd15904">
    <property type="entry name" value="TSPO_MBR"/>
    <property type="match status" value="1"/>
</dbReference>
<dbReference type="InterPro" id="IPR038330">
    <property type="entry name" value="TspO/MBR-related_sf"/>
</dbReference>
<evidence type="ECO:0000313" key="7">
    <source>
        <dbReference type="EMBL" id="NUB43507.1"/>
    </source>
</evidence>
<keyword evidence="8" id="KW-1185">Reference proteome</keyword>
<accession>A0A8X8KPZ1</accession>
<evidence type="ECO:0000256" key="2">
    <source>
        <dbReference type="ARBA" id="ARBA00007524"/>
    </source>
</evidence>
<dbReference type="AlphaFoldDB" id="A0A8X8KPZ1"/>
<proteinExistence type="inferred from homology"/>
<gene>
    <name evidence="7" type="ORF">GEU84_003850</name>
</gene>
<comment type="similarity">
    <text evidence="2">Belongs to the TspO/BZRP family.</text>
</comment>
<dbReference type="PANTHER" id="PTHR10057:SF0">
    <property type="entry name" value="TRANSLOCATOR PROTEIN"/>
    <property type="match status" value="1"/>
</dbReference>
<evidence type="ECO:0000313" key="8">
    <source>
        <dbReference type="Proteomes" id="UP000484076"/>
    </source>
</evidence>
<dbReference type="RefSeq" id="WP_152824530.1">
    <property type="nucleotide sequence ID" value="NZ_WHUT02000002.1"/>
</dbReference>
<reference evidence="7" key="1">
    <citation type="submission" date="2020-05" db="EMBL/GenBank/DDBJ databases">
        <title>Fertoebacter nigrum gen. nov., sp. nov., a new member of the family Rhodobacteraceae.</title>
        <authorList>
            <person name="Szuroczki S."/>
            <person name="Abbaszade G."/>
            <person name="Buni D."/>
            <person name="Schumann P."/>
            <person name="Toth E."/>
        </authorList>
    </citation>
    <scope>NUCLEOTIDE SEQUENCE</scope>
    <source>
        <strain evidence="7">RG-N-1a</strain>
    </source>
</reference>
<keyword evidence="5 6" id="KW-0472">Membrane</keyword>
<protein>
    <submittedName>
        <fullName evidence="7">Tryptophan-rich sensory protein</fullName>
    </submittedName>
</protein>
<dbReference type="InterPro" id="IPR004307">
    <property type="entry name" value="TspO_MBR"/>
</dbReference>
<dbReference type="PIRSF" id="PIRSF005859">
    <property type="entry name" value="PBR"/>
    <property type="match status" value="1"/>
</dbReference>
<keyword evidence="3 6" id="KW-0812">Transmembrane</keyword>